<reference evidence="1 2" key="1">
    <citation type="submission" date="2019-10" db="EMBL/GenBank/DDBJ databases">
        <title>Epibacterium sp. nov., isolated from seawater.</title>
        <authorList>
            <person name="Zhang X."/>
            <person name="Li N."/>
        </authorList>
    </citation>
    <scope>NUCLEOTIDE SEQUENCE [LARGE SCALE GENOMIC DNA]</scope>
    <source>
        <strain evidence="1 2">SM1979</strain>
    </source>
</reference>
<dbReference type="Proteomes" id="UP000444174">
    <property type="component" value="Unassembled WGS sequence"/>
</dbReference>
<organism evidence="1 2">
    <name type="scientific">Tritonibacter litoralis</name>
    <dbReference type="NCBI Taxonomy" id="2662264"/>
    <lineage>
        <taxon>Bacteria</taxon>
        <taxon>Pseudomonadati</taxon>
        <taxon>Pseudomonadota</taxon>
        <taxon>Alphaproteobacteria</taxon>
        <taxon>Rhodobacterales</taxon>
        <taxon>Paracoccaceae</taxon>
        <taxon>Tritonibacter</taxon>
    </lineage>
</organism>
<dbReference type="InterPro" id="IPR010272">
    <property type="entry name" value="T6SS_TssF"/>
</dbReference>
<gene>
    <name evidence="1" type="primary">tssF</name>
    <name evidence="1" type="ORF">GFB49_19370</name>
</gene>
<dbReference type="EMBL" id="WIBF01000019">
    <property type="protein sequence ID" value="MQQ10619.1"/>
    <property type="molecule type" value="Genomic_DNA"/>
</dbReference>
<keyword evidence="2" id="KW-1185">Reference proteome</keyword>
<proteinExistence type="predicted"/>
<evidence type="ECO:0000313" key="2">
    <source>
        <dbReference type="Proteomes" id="UP000444174"/>
    </source>
</evidence>
<dbReference type="RefSeq" id="WP_153217745.1">
    <property type="nucleotide sequence ID" value="NZ_WIBF01000019.1"/>
</dbReference>
<dbReference type="PIRSF" id="PIRSF028304">
    <property type="entry name" value="UCP028304"/>
    <property type="match status" value="1"/>
</dbReference>
<comment type="caution">
    <text evidence="1">The sequence shown here is derived from an EMBL/GenBank/DDBJ whole genome shotgun (WGS) entry which is preliminary data.</text>
</comment>
<dbReference type="PANTHER" id="PTHR35370">
    <property type="entry name" value="CYTOPLASMIC PROTEIN-RELATED-RELATED"/>
    <property type="match status" value="1"/>
</dbReference>
<name>A0A843YN04_9RHOB</name>
<dbReference type="NCBIfam" id="TIGR03359">
    <property type="entry name" value="VI_chp_6"/>
    <property type="match status" value="1"/>
</dbReference>
<dbReference type="PANTHER" id="PTHR35370:SF1">
    <property type="entry name" value="TYPE VI SECRETION SYSTEM COMPONENT TSSF1"/>
    <property type="match status" value="1"/>
</dbReference>
<dbReference type="Pfam" id="PF05947">
    <property type="entry name" value="T6SS_TssF"/>
    <property type="match status" value="1"/>
</dbReference>
<evidence type="ECO:0000313" key="1">
    <source>
        <dbReference type="EMBL" id="MQQ10619.1"/>
    </source>
</evidence>
<accession>A0A843YN04</accession>
<protein>
    <submittedName>
        <fullName evidence="1">Type VI secretion system baseplate subunit TssF</fullName>
    </submittedName>
</protein>
<sequence length="642" mass="71637">MKLAFKSAYERELALLKERAAQFVDDHPGLADRLGGLLEENLDPSIQGLLEGSAFLAARVQLNIDQQFRTFSNELLEQICPDATAPLPSAMLVRAQLQGGRPEDLAVGHRLQAGEYLETSFSHAQRRVGCRYRLAEPIDLWPVEISQAAFHASTAVLSSMLGDQVPEGSGDQRSIAAGLSLTLARTDGEALGTLPIDSLPVHFLGSASEAMALYEVLTSGVIRATLCWQNDFGDPVYRTLAPSELLEQLGFDRDYPLYERDERLFPGFASLLEYFSFPRKFLGVRLKGLKQALRGIKAHSAQIIFELDRGSSRLESHFDRESLGLFCAPAVNLFEDDAKPIALDQKSHAYLIAPNRTPNSNYEVQRVLSVTEQNEGQKERRQVQPLYSLPVGGQDTRQISYYTFERRRRRLTRQERSIGGTRFRYEGTETWLTIYEPDVATSGHQLFVRTLCSNRHLPEILPIRESSFHMLEDRNVMFDVVAGPTDPREAVAELEAEAPHRARAGDNYWRLLSLLSISYRGFVGADGRGNVEALRETLRLFSNVSEQLTESQINGISSLEASPVTRTVKRFGGYLPTRGLEIRVCFDEKVFDSGAITLLSAVLDRFLADYAGVNTFTQCVACDQKGKVMTRWPPRGGSGPLL</sequence>
<dbReference type="AlphaFoldDB" id="A0A843YN04"/>